<dbReference type="RefSeq" id="WP_131582912.1">
    <property type="nucleotide sequence ID" value="NZ_SJZJ01000010.1"/>
</dbReference>
<organism evidence="2 3">
    <name type="scientific">Nocardioides jejuensis</name>
    <dbReference type="NCBI Taxonomy" id="2502782"/>
    <lineage>
        <taxon>Bacteria</taxon>
        <taxon>Bacillati</taxon>
        <taxon>Actinomycetota</taxon>
        <taxon>Actinomycetes</taxon>
        <taxon>Propionibacteriales</taxon>
        <taxon>Nocardioidaceae</taxon>
        <taxon>Nocardioides</taxon>
    </lineage>
</organism>
<sequence length="316" mass="34385">MASADEVAARLEDALRRIAERDRLRERVAAVVAARDEARQAADASAEDLVAEQADVTRLETVSPSRIWAALTLQRDSALARERAERDRASYLAAEAHGRHAALDADVFRLNQQLSAYREVDAELEAAVVAKEEFLAATGARSGAELAGIAEERGALAAHLEELREAAVAAVDARRALADAEQLLGSARSWSNWDTFMGGGLFTDMVKYDRVDEATRAIGAAQRALATLQRELADIGSQAALKLEASLGEKVFDTLFDNIFSDFAMRSRIVDSHDTVRHVLPRVAALLKPIDEEISSVDARLAELEARRTTILGELL</sequence>
<dbReference type="OrthoDB" id="3540923at2"/>
<dbReference type="AlphaFoldDB" id="A0A4R1CF48"/>
<evidence type="ECO:0000256" key="1">
    <source>
        <dbReference type="SAM" id="Coils"/>
    </source>
</evidence>
<proteinExistence type="predicted"/>
<name>A0A4R1CF48_9ACTN</name>
<comment type="caution">
    <text evidence="2">The sequence shown here is derived from an EMBL/GenBank/DDBJ whole genome shotgun (WGS) entry which is preliminary data.</text>
</comment>
<reference evidence="2 3" key="1">
    <citation type="submission" date="2019-03" db="EMBL/GenBank/DDBJ databases">
        <authorList>
            <person name="Kim M.K.M."/>
        </authorList>
    </citation>
    <scope>NUCLEOTIDE SEQUENCE [LARGE SCALE GENOMIC DNA]</scope>
    <source>
        <strain evidence="2 3">18JY15-6</strain>
    </source>
</reference>
<dbReference type="Proteomes" id="UP000295453">
    <property type="component" value="Unassembled WGS sequence"/>
</dbReference>
<protein>
    <submittedName>
        <fullName evidence="2">Uncharacterized protein</fullName>
    </submittedName>
</protein>
<keyword evidence="1" id="KW-0175">Coiled coil</keyword>
<evidence type="ECO:0000313" key="2">
    <source>
        <dbReference type="EMBL" id="TCJ28626.1"/>
    </source>
</evidence>
<feature type="coiled-coil region" evidence="1">
    <location>
        <begin position="1"/>
        <end position="41"/>
    </location>
</feature>
<dbReference type="EMBL" id="SJZJ01000010">
    <property type="protein sequence ID" value="TCJ28626.1"/>
    <property type="molecule type" value="Genomic_DNA"/>
</dbReference>
<gene>
    <name evidence="2" type="ORF">EPD65_07930</name>
</gene>
<evidence type="ECO:0000313" key="3">
    <source>
        <dbReference type="Proteomes" id="UP000295453"/>
    </source>
</evidence>
<keyword evidence="3" id="KW-1185">Reference proteome</keyword>
<accession>A0A4R1CF48</accession>